<evidence type="ECO:0000256" key="4">
    <source>
        <dbReference type="PROSITE-ProRule" id="PRU00453"/>
    </source>
</evidence>
<dbReference type="CDD" id="cd23024">
    <property type="entry name" value="zf-HIT_ZNHIT2-3"/>
    <property type="match status" value="1"/>
</dbReference>
<dbReference type="GO" id="GO:0070761">
    <property type="term" value="C:pre-snoRNP complex"/>
    <property type="evidence" value="ECO:0007669"/>
    <property type="project" value="TreeGrafter"/>
</dbReference>
<dbReference type="Gene3D" id="3.30.60.190">
    <property type="match status" value="1"/>
</dbReference>
<gene>
    <name evidence="6" type="ORF">PLBR_LOCUS4352</name>
</gene>
<dbReference type="Pfam" id="PF04438">
    <property type="entry name" value="zf-HIT"/>
    <property type="match status" value="1"/>
</dbReference>
<evidence type="ECO:0000256" key="2">
    <source>
        <dbReference type="ARBA" id="ARBA00022771"/>
    </source>
</evidence>
<geneLocation type="mitochondrion" evidence="6"/>
<keyword evidence="6" id="KW-0496">Mitochondrion</keyword>
<dbReference type="PANTHER" id="PTHR13483">
    <property type="entry name" value="BOX C_D SNORNA PROTEIN 1-RELATED"/>
    <property type="match status" value="1"/>
</dbReference>
<dbReference type="Proteomes" id="UP000290189">
    <property type="component" value="Unassembled WGS sequence"/>
</dbReference>
<dbReference type="GO" id="GO:0005634">
    <property type="term" value="C:nucleus"/>
    <property type="evidence" value="ECO:0007669"/>
    <property type="project" value="TreeGrafter"/>
</dbReference>
<dbReference type="GO" id="GO:0048254">
    <property type="term" value="P:snoRNA localization"/>
    <property type="evidence" value="ECO:0007669"/>
    <property type="project" value="TreeGrafter"/>
</dbReference>
<feature type="domain" description="HIT-type" evidence="5">
    <location>
        <begin position="41"/>
        <end position="75"/>
    </location>
</feature>
<evidence type="ECO:0000313" key="7">
    <source>
        <dbReference type="Proteomes" id="UP000290189"/>
    </source>
</evidence>
<dbReference type="PANTHER" id="PTHR13483:SF11">
    <property type="entry name" value="ZINC FINGER HIT DOMAIN-CONTAINING PROTEIN 3"/>
    <property type="match status" value="1"/>
</dbReference>
<keyword evidence="3" id="KW-0862">Zinc</keyword>
<dbReference type="SUPFAM" id="SSF144232">
    <property type="entry name" value="HIT/MYND zinc finger-like"/>
    <property type="match status" value="1"/>
</dbReference>
<dbReference type="InterPro" id="IPR007529">
    <property type="entry name" value="Znf_HIT"/>
</dbReference>
<evidence type="ECO:0000259" key="5">
    <source>
        <dbReference type="PROSITE" id="PS51083"/>
    </source>
</evidence>
<reference evidence="6 7" key="1">
    <citation type="submission" date="2018-03" db="EMBL/GenBank/DDBJ databases">
        <authorList>
            <person name="Fogelqvist J."/>
        </authorList>
    </citation>
    <scope>NUCLEOTIDE SEQUENCE [LARGE SCALE GENOMIC DNA]</scope>
</reference>
<protein>
    <recommendedName>
        <fullName evidence="5">HIT-type domain-containing protein</fullName>
    </recommendedName>
</protein>
<dbReference type="GO" id="GO:0000492">
    <property type="term" value="P:box C/D snoRNP assembly"/>
    <property type="evidence" value="ECO:0007669"/>
    <property type="project" value="TreeGrafter"/>
</dbReference>
<evidence type="ECO:0000256" key="1">
    <source>
        <dbReference type="ARBA" id="ARBA00022723"/>
    </source>
</evidence>
<accession>A0A3P3YAD7</accession>
<organism evidence="6 7">
    <name type="scientific">Plasmodiophora brassicae</name>
    <name type="common">Clubroot disease agent</name>
    <dbReference type="NCBI Taxonomy" id="37360"/>
    <lineage>
        <taxon>Eukaryota</taxon>
        <taxon>Sar</taxon>
        <taxon>Rhizaria</taxon>
        <taxon>Endomyxa</taxon>
        <taxon>Phytomyxea</taxon>
        <taxon>Plasmodiophorida</taxon>
        <taxon>Plasmodiophoridae</taxon>
        <taxon>Plasmodiophora</taxon>
    </lineage>
</organism>
<dbReference type="GO" id="GO:0008270">
    <property type="term" value="F:zinc ion binding"/>
    <property type="evidence" value="ECO:0007669"/>
    <property type="project" value="UniProtKB-UniRule"/>
</dbReference>
<sequence>MCVGWQVTRFRPGDRNVEKTARRDCRPATGSERQTMADEPCHVCDAASARYRCPACRVARYCSVACYKSHTATGCAPTAPVADDQRGTADAARSLGAEPSEWVLLTDADRALIERSEEVQGALRSRELRDIIRDLAGKPCQALADALERNQHLVDFTDTLLRTISFEAGRAAKDRT</sequence>
<dbReference type="AlphaFoldDB" id="A0A3P3YAD7"/>
<dbReference type="GO" id="GO:0000463">
    <property type="term" value="P:maturation of LSU-rRNA from tricistronic rRNA transcript (SSU-rRNA, 5.8S rRNA, LSU-rRNA)"/>
    <property type="evidence" value="ECO:0007669"/>
    <property type="project" value="TreeGrafter"/>
</dbReference>
<keyword evidence="2 4" id="KW-0863">Zinc-finger</keyword>
<dbReference type="EMBL" id="OVEO01000007">
    <property type="protein sequence ID" value="SPQ97137.1"/>
    <property type="molecule type" value="Genomic_DNA"/>
</dbReference>
<proteinExistence type="predicted"/>
<dbReference type="InterPro" id="IPR051639">
    <property type="entry name" value="BCD1"/>
</dbReference>
<evidence type="ECO:0000256" key="3">
    <source>
        <dbReference type="ARBA" id="ARBA00022833"/>
    </source>
</evidence>
<name>A0A3P3YAD7_PLABS</name>
<keyword evidence="1" id="KW-0479">Metal-binding</keyword>
<dbReference type="PROSITE" id="PS51083">
    <property type="entry name" value="ZF_HIT"/>
    <property type="match status" value="1"/>
</dbReference>
<evidence type="ECO:0000313" key="6">
    <source>
        <dbReference type="EMBL" id="SPQ97137.1"/>
    </source>
</evidence>